<evidence type="ECO:0000256" key="7">
    <source>
        <dbReference type="SAM" id="Phobius"/>
    </source>
</evidence>
<keyword evidence="4 7" id="KW-0812">Transmembrane</keyword>
<keyword evidence="6 7" id="KW-0472">Membrane</keyword>
<dbReference type="SUPFAM" id="SSF103473">
    <property type="entry name" value="MFS general substrate transporter"/>
    <property type="match status" value="1"/>
</dbReference>
<keyword evidence="9" id="KW-1185">Reference proteome</keyword>
<comment type="similarity">
    <text evidence="2">Belongs to the major facilitator superfamily. Folate-biopterin transporter (TC 2.A.71) family.</text>
</comment>
<dbReference type="Pfam" id="PF03092">
    <property type="entry name" value="BT1"/>
    <property type="match status" value="1"/>
</dbReference>
<gene>
    <name evidence="8" type="ORF">THRCLA_01032</name>
</gene>
<comment type="caution">
    <text evidence="8">The sequence shown here is derived from an EMBL/GenBank/DDBJ whole genome shotgun (WGS) entry which is preliminary data.</text>
</comment>
<feature type="transmembrane region" description="Helical" evidence="7">
    <location>
        <begin position="203"/>
        <end position="224"/>
    </location>
</feature>
<dbReference type="AlphaFoldDB" id="A0A1W0A9H6"/>
<evidence type="ECO:0000313" key="9">
    <source>
        <dbReference type="Proteomes" id="UP000243217"/>
    </source>
</evidence>
<evidence type="ECO:0000256" key="6">
    <source>
        <dbReference type="ARBA" id="ARBA00023136"/>
    </source>
</evidence>
<dbReference type="PANTHER" id="PTHR31585:SF5">
    <property type="entry name" value="RNA-BINDING S4 DOMAIN-CONTAINING PROTEIN"/>
    <property type="match status" value="1"/>
</dbReference>
<evidence type="ECO:0000313" key="8">
    <source>
        <dbReference type="EMBL" id="OQS06952.1"/>
    </source>
</evidence>
<feature type="transmembrane region" description="Helical" evidence="7">
    <location>
        <begin position="165"/>
        <end position="182"/>
    </location>
</feature>
<keyword evidence="3" id="KW-0813">Transport</keyword>
<dbReference type="InterPro" id="IPR036259">
    <property type="entry name" value="MFS_trans_sf"/>
</dbReference>
<reference evidence="8 9" key="1">
    <citation type="journal article" date="2014" name="Genome Biol. Evol.">
        <title>The secreted proteins of Achlya hypogyna and Thraustotheca clavata identify the ancestral oomycete secretome and reveal gene acquisitions by horizontal gene transfer.</title>
        <authorList>
            <person name="Misner I."/>
            <person name="Blouin N."/>
            <person name="Leonard G."/>
            <person name="Richards T.A."/>
            <person name="Lane C.E."/>
        </authorList>
    </citation>
    <scope>NUCLEOTIDE SEQUENCE [LARGE SCALE GENOMIC DNA]</scope>
    <source>
        <strain evidence="8 9">ATCC 34112</strain>
    </source>
</reference>
<feature type="transmembrane region" description="Helical" evidence="7">
    <location>
        <begin position="244"/>
        <end position="266"/>
    </location>
</feature>
<sequence>MQTATVVLEAKDSIEYIHMDDSSAMLPGGALSLSSSEARGLFCQYIVLGILYGILPGLVYPLFDLYLGLTGYEVIAYSLLVSFSWLLRILFGILSDSVAIKGYRRKPWMLLGWAICILSFGYLMAADFHEPFCKTLGNECNYTILSHLNASEKDRISNLATINNGHLIIIASAFSTIAYAMVSSASDAMMVHYSQREPMGLRGRFAAIIYAVRAFTGILGHIYVCVFVNSKSLGGDFTFDIKPNIGFALLFLLSMIAFACTVKYIVEPCIERVKFMTWLSQFYHLMHKQVLWQVCAFRFLFSLFSSFHSQAMLPVFEQWGRVTPLDASIMDSCSLLSIALAFWYISRVGINWNWRWLIGLATTSSIALEITITLITIWDIQRTPSVMLIVPFADQLAFSIRLLVAIFCAIEIAELGNEGTVFGLVTNINNWSTPFGVLLNSYIDKTLNVSETMWLKDFPTAQHDTSVSILISFCIQLLALVWLGLLPPQKLEMQFMKNEGSYARGAARLLLLISILCLSFSIVTTAFTITPDASCFRLANGHC</sequence>
<dbReference type="STRING" id="74557.A0A1W0A9H6"/>
<feature type="transmembrane region" description="Helical" evidence="7">
    <location>
        <begin position="42"/>
        <end position="63"/>
    </location>
</feature>
<organism evidence="8 9">
    <name type="scientific">Thraustotheca clavata</name>
    <dbReference type="NCBI Taxonomy" id="74557"/>
    <lineage>
        <taxon>Eukaryota</taxon>
        <taxon>Sar</taxon>
        <taxon>Stramenopiles</taxon>
        <taxon>Oomycota</taxon>
        <taxon>Saprolegniomycetes</taxon>
        <taxon>Saprolegniales</taxon>
        <taxon>Achlyaceae</taxon>
        <taxon>Thraustotheca</taxon>
    </lineage>
</organism>
<keyword evidence="5 7" id="KW-1133">Transmembrane helix</keyword>
<dbReference type="Proteomes" id="UP000243217">
    <property type="component" value="Unassembled WGS sequence"/>
</dbReference>
<feature type="transmembrane region" description="Helical" evidence="7">
    <location>
        <begin position="507"/>
        <end position="529"/>
    </location>
</feature>
<protein>
    <submittedName>
        <fullName evidence="8">Transmembrane protein</fullName>
    </submittedName>
</protein>
<feature type="transmembrane region" description="Helical" evidence="7">
    <location>
        <begin position="290"/>
        <end position="307"/>
    </location>
</feature>
<proteinExistence type="inferred from homology"/>
<evidence type="ECO:0000256" key="3">
    <source>
        <dbReference type="ARBA" id="ARBA00022448"/>
    </source>
</evidence>
<evidence type="ECO:0000256" key="4">
    <source>
        <dbReference type="ARBA" id="ARBA00022692"/>
    </source>
</evidence>
<name>A0A1W0A9H6_9STRA</name>
<evidence type="ECO:0000256" key="5">
    <source>
        <dbReference type="ARBA" id="ARBA00022989"/>
    </source>
</evidence>
<accession>A0A1W0A9H6</accession>
<comment type="subcellular location">
    <subcellularLocation>
        <location evidence="1">Membrane</location>
        <topology evidence="1">Multi-pass membrane protein</topology>
    </subcellularLocation>
</comment>
<feature type="transmembrane region" description="Helical" evidence="7">
    <location>
        <begin position="357"/>
        <end position="378"/>
    </location>
</feature>
<evidence type="ECO:0000256" key="2">
    <source>
        <dbReference type="ARBA" id="ARBA00007015"/>
    </source>
</evidence>
<dbReference type="GO" id="GO:0016020">
    <property type="term" value="C:membrane"/>
    <property type="evidence" value="ECO:0007669"/>
    <property type="project" value="UniProtKB-SubCell"/>
</dbReference>
<feature type="transmembrane region" description="Helical" evidence="7">
    <location>
        <begin position="467"/>
        <end position="486"/>
    </location>
</feature>
<evidence type="ECO:0000256" key="1">
    <source>
        <dbReference type="ARBA" id="ARBA00004141"/>
    </source>
</evidence>
<dbReference type="PANTHER" id="PTHR31585">
    <property type="entry name" value="FOLATE-BIOPTERIN TRANSPORTER 1, CHLOROPLASTIC"/>
    <property type="match status" value="1"/>
</dbReference>
<dbReference type="OrthoDB" id="63567at2759"/>
<dbReference type="InterPro" id="IPR039309">
    <property type="entry name" value="BT1"/>
</dbReference>
<feature type="transmembrane region" description="Helical" evidence="7">
    <location>
        <begin position="75"/>
        <end position="95"/>
    </location>
</feature>
<feature type="transmembrane region" description="Helical" evidence="7">
    <location>
        <begin position="107"/>
        <end position="125"/>
    </location>
</feature>
<feature type="transmembrane region" description="Helical" evidence="7">
    <location>
        <begin position="327"/>
        <end position="345"/>
    </location>
</feature>
<dbReference type="EMBL" id="JNBS01000289">
    <property type="protein sequence ID" value="OQS06952.1"/>
    <property type="molecule type" value="Genomic_DNA"/>
</dbReference>